<name>A0AAU7JF74_9HYPH</name>
<dbReference type="RefSeq" id="WP_406855808.1">
    <property type="nucleotide sequence ID" value="NZ_CP157484.1"/>
</dbReference>
<evidence type="ECO:0000256" key="2">
    <source>
        <dbReference type="ARBA" id="ARBA00022964"/>
    </source>
</evidence>
<keyword evidence="2" id="KW-0223">Dioxygenase</keyword>
<organism evidence="5">
    <name type="scientific">Alsobacter sp. KACC 23698</name>
    <dbReference type="NCBI Taxonomy" id="3149229"/>
    <lineage>
        <taxon>Bacteria</taxon>
        <taxon>Pseudomonadati</taxon>
        <taxon>Pseudomonadota</taxon>
        <taxon>Alphaproteobacteria</taxon>
        <taxon>Hyphomicrobiales</taxon>
        <taxon>Alsobacteraceae</taxon>
        <taxon>Alsobacter</taxon>
    </lineage>
</organism>
<dbReference type="InterPro" id="IPR050770">
    <property type="entry name" value="Intradiol_RC_Dioxygenase"/>
</dbReference>
<dbReference type="InterPro" id="IPR012786">
    <property type="entry name" value="Protocat_dOase_a"/>
</dbReference>
<dbReference type="GO" id="GO:0018578">
    <property type="term" value="F:protocatechuate 3,4-dioxygenase activity"/>
    <property type="evidence" value="ECO:0007669"/>
    <property type="project" value="UniProtKB-EC"/>
</dbReference>
<proteinExistence type="inferred from homology"/>
<dbReference type="EC" id="1.13.11.3" evidence="5"/>
<accession>A0AAU7JF74</accession>
<dbReference type="GO" id="GO:0008199">
    <property type="term" value="F:ferric iron binding"/>
    <property type="evidence" value="ECO:0007669"/>
    <property type="project" value="InterPro"/>
</dbReference>
<gene>
    <name evidence="5" type="primary">pcaG</name>
    <name evidence="5" type="ORF">ABEG18_25365</name>
</gene>
<comment type="similarity">
    <text evidence="1">Belongs to the intradiol ring-cleavage dioxygenase family.</text>
</comment>
<dbReference type="SUPFAM" id="SSF49482">
    <property type="entry name" value="Aromatic compound dioxygenase"/>
    <property type="match status" value="1"/>
</dbReference>
<dbReference type="InterPro" id="IPR000627">
    <property type="entry name" value="Intradiol_dOase_C"/>
</dbReference>
<sequence>MTDGITPSQTVGPYFAYCLTPQDYKTREIFSSDLTVPAVGGQRIRIVGRVLDGDGVGVGDAMIEIWQADPEGRYAHPADSRPKGNTGFAGFGRAPTTADGLFAFTTVKPGSVPGPEGRPQAPHIAVTVFARGMLHHLYTRIYFDDEPANAQDPILALVPDADARQTLIARRLPAEREPTYRFDIRLQGEGETVFFEA</sequence>
<dbReference type="EMBL" id="CP157484">
    <property type="protein sequence ID" value="XBO38970.1"/>
    <property type="molecule type" value="Genomic_DNA"/>
</dbReference>
<dbReference type="CDD" id="cd03463">
    <property type="entry name" value="3_4-PCD_alpha"/>
    <property type="match status" value="1"/>
</dbReference>
<dbReference type="PANTHER" id="PTHR33711">
    <property type="entry name" value="DIOXYGENASE, PUTATIVE (AFU_ORTHOLOGUE AFUA_2G02910)-RELATED"/>
    <property type="match status" value="1"/>
</dbReference>
<dbReference type="InterPro" id="IPR015889">
    <property type="entry name" value="Intradiol_dOase_core"/>
</dbReference>
<evidence type="ECO:0000256" key="3">
    <source>
        <dbReference type="ARBA" id="ARBA00023002"/>
    </source>
</evidence>
<evidence type="ECO:0000259" key="4">
    <source>
        <dbReference type="PROSITE" id="PS00083"/>
    </source>
</evidence>
<reference evidence="5" key="1">
    <citation type="submission" date="2024-05" db="EMBL/GenBank/DDBJ databases">
        <authorList>
            <person name="Kim S."/>
            <person name="Heo J."/>
            <person name="Choi H."/>
            <person name="Choi Y."/>
            <person name="Kwon S.-W."/>
            <person name="Kim Y."/>
        </authorList>
    </citation>
    <scope>NUCLEOTIDE SEQUENCE</scope>
    <source>
        <strain evidence="5">KACC 23698</strain>
    </source>
</reference>
<feature type="domain" description="Intradiol ring-cleavage dioxygenases" evidence="4">
    <location>
        <begin position="46"/>
        <end position="74"/>
    </location>
</feature>
<dbReference type="NCBIfam" id="TIGR02423">
    <property type="entry name" value="protocat_alph"/>
    <property type="match status" value="1"/>
</dbReference>
<dbReference type="Pfam" id="PF00775">
    <property type="entry name" value="Dioxygenase_C"/>
    <property type="match status" value="1"/>
</dbReference>
<dbReference type="Gene3D" id="2.60.130.10">
    <property type="entry name" value="Aromatic compound dioxygenase"/>
    <property type="match status" value="1"/>
</dbReference>
<evidence type="ECO:0000313" key="5">
    <source>
        <dbReference type="EMBL" id="XBO38970.1"/>
    </source>
</evidence>
<keyword evidence="3 5" id="KW-0560">Oxidoreductase</keyword>
<dbReference type="PROSITE" id="PS00083">
    <property type="entry name" value="INTRADIOL_DIOXYGENAS"/>
    <property type="match status" value="1"/>
</dbReference>
<dbReference type="AlphaFoldDB" id="A0AAU7JF74"/>
<dbReference type="PANTHER" id="PTHR33711:SF9">
    <property type="entry name" value="PROTOCATECHUATE 3,4-DIOXYGENASE ALPHA CHAIN"/>
    <property type="match status" value="1"/>
</dbReference>
<evidence type="ECO:0000256" key="1">
    <source>
        <dbReference type="ARBA" id="ARBA00007825"/>
    </source>
</evidence>
<protein>
    <submittedName>
        <fullName evidence="5">Protocatechuate 3,4-dioxygenase subunit alpha</fullName>
        <ecNumber evidence="5">1.13.11.3</ecNumber>
    </submittedName>
</protein>